<feature type="domain" description="ZP" evidence="2">
    <location>
        <begin position="677"/>
        <end position="953"/>
    </location>
</feature>
<dbReference type="PANTHER" id="PTHR47327:SF21">
    <property type="entry name" value="APPLE DOMAIN-CONTAINING PROTEIN"/>
    <property type="match status" value="1"/>
</dbReference>
<sequence length="971" mass="110901">MRFRLLLILASLVVVEASLKPTVFGAVNRKRSPSAPVSPLKLISIETVCKASGISIHIRTERKFTGHITTLLDPVVFRHAYHNADEINFHLCHFQPFDNGEQFGLRGQDDPNGVQSDGSFSRLMHDVDVLPDVRTQDIDGQLNVPVCDLYLEKGSAFGNIVVPGSYRAQVVLQAHGLNAPEIVTHQDQIIQVSCDYTEFLRKHYFNTTDRFIPEAFIGGFSQVFPNVEGGEKIELGEKKVTALVDDLAEARFELLPPLEEYDFVITRLTTSAFCDNLEVIKEGCPIANLSNIAYVGEMNTVTRTVKTFNLLPMDFLCDTKNGIAVHYEYVVCKGNCHRPVCPGQNEEELEQKPEIKLSIRKTSQVRPTQPDIKITQDEIEVVCRNDGIHLNFKMDKPFYGEIHLVDYYDTCNLGVVNETQFEFNLGKFGRRRPFGGQMTDEDFDHTGNCSLRWSLGDVPFFTGQILISQNKLRMPELITSMDQVFKFTCDYSEAARRKSTTRRGLGRVSQVFPSPDRAHSPFSQQMVDSNGELNVDLDEIIELNFEMVETTPEYQDFYIKECTIGRKSRLRYVEHGCISPTFENKLVHGEIDSQYKRQRSFKIQPFLFMDDSDHSALDVECTFEYCVGACEQPDCAAMAEEEKEAERPTVTINVNKLSMAKEETTAPVIPTHFIQTLCTGNGIHVEVRDREPFSGRFYAMRRAHDCYQHSEHSGVINMFLGLPQNFTHRVEQPNCDIREFENNTLGQFLIYEPDNSKLDGLLTPLDRIYWIKCNYSGYVHQDSNGVKSVEESMEPFFGSTILVYPRISDQNEPDFQILENQFVKETFNMELLNGDKLIDVFPTETLQIEFEMAPNPRYENFMVTDCWFGNDHMPRDEKLQLVTQEGCPNPYYTPLMGAEPIHRSNLDRKVVLNVHAFMNQSTLLKRAFDFDCQLWFCEKECPVQDCAKTAAGLLHPLHGAMEFLSEMFETK</sequence>
<comment type="caution">
    <text evidence="3">The sequence shown here is derived from an EMBL/GenBank/DDBJ whole genome shotgun (WGS) entry which is preliminary data.</text>
</comment>
<dbReference type="PROSITE" id="PS51034">
    <property type="entry name" value="ZP_2"/>
    <property type="match status" value="2"/>
</dbReference>
<dbReference type="EMBL" id="CAJFCV020000001">
    <property type="protein sequence ID" value="CAG9078890.1"/>
    <property type="molecule type" value="Genomic_DNA"/>
</dbReference>
<reference evidence="3" key="1">
    <citation type="submission" date="2020-09" db="EMBL/GenBank/DDBJ databases">
        <authorList>
            <person name="Kikuchi T."/>
        </authorList>
    </citation>
    <scope>NUCLEOTIDE SEQUENCE</scope>
    <source>
        <strain evidence="3">Ka4C1</strain>
    </source>
</reference>
<proteinExistence type="predicted"/>
<dbReference type="InterPro" id="IPR001507">
    <property type="entry name" value="ZP_dom"/>
</dbReference>
<protein>
    <submittedName>
        <fullName evidence="3">(pine wood nematode) hypothetical protein</fullName>
    </submittedName>
</protein>
<evidence type="ECO:0000256" key="1">
    <source>
        <dbReference type="SAM" id="SignalP"/>
    </source>
</evidence>
<dbReference type="AlphaFoldDB" id="A0A7I8XHH4"/>
<evidence type="ECO:0000259" key="2">
    <source>
        <dbReference type="PROSITE" id="PS51034"/>
    </source>
</evidence>
<dbReference type="PANTHER" id="PTHR47327">
    <property type="entry name" value="FI18240P1-RELATED"/>
    <property type="match status" value="1"/>
</dbReference>
<dbReference type="Proteomes" id="UP000659654">
    <property type="component" value="Unassembled WGS sequence"/>
</dbReference>
<accession>A0A7I8XHH4</accession>
<dbReference type="GO" id="GO:0009653">
    <property type="term" value="P:anatomical structure morphogenesis"/>
    <property type="evidence" value="ECO:0007669"/>
    <property type="project" value="TreeGrafter"/>
</dbReference>
<dbReference type="Proteomes" id="UP000582659">
    <property type="component" value="Unassembled WGS sequence"/>
</dbReference>
<gene>
    <name evidence="3" type="ORF">BXYJ_LOCUS30</name>
</gene>
<feature type="domain" description="ZP" evidence="2">
    <location>
        <begin position="382"/>
        <end position="642"/>
    </location>
</feature>
<dbReference type="OrthoDB" id="10287914at2759"/>
<name>A0A7I8XHH4_BURXY</name>
<keyword evidence="1" id="KW-0732">Signal</keyword>
<evidence type="ECO:0000313" key="4">
    <source>
        <dbReference type="Proteomes" id="UP000659654"/>
    </source>
</evidence>
<dbReference type="EMBL" id="CAJFDI010000001">
    <property type="protein sequence ID" value="CAD5207648.1"/>
    <property type="molecule type" value="Genomic_DNA"/>
</dbReference>
<keyword evidence="4" id="KW-1185">Reference proteome</keyword>
<dbReference type="InterPro" id="IPR052774">
    <property type="entry name" value="Celegans_DevNeuronal_Protein"/>
</dbReference>
<organism evidence="3 4">
    <name type="scientific">Bursaphelenchus xylophilus</name>
    <name type="common">Pinewood nematode worm</name>
    <name type="synonym">Aphelenchoides xylophilus</name>
    <dbReference type="NCBI Taxonomy" id="6326"/>
    <lineage>
        <taxon>Eukaryota</taxon>
        <taxon>Metazoa</taxon>
        <taxon>Ecdysozoa</taxon>
        <taxon>Nematoda</taxon>
        <taxon>Chromadorea</taxon>
        <taxon>Rhabditida</taxon>
        <taxon>Tylenchina</taxon>
        <taxon>Tylenchomorpha</taxon>
        <taxon>Aphelenchoidea</taxon>
        <taxon>Aphelenchoididae</taxon>
        <taxon>Bursaphelenchus</taxon>
    </lineage>
</organism>
<evidence type="ECO:0000313" key="3">
    <source>
        <dbReference type="EMBL" id="CAD5207648.1"/>
    </source>
</evidence>
<feature type="signal peptide" evidence="1">
    <location>
        <begin position="1"/>
        <end position="17"/>
    </location>
</feature>
<feature type="chain" id="PRO_5036204577" evidence="1">
    <location>
        <begin position="18"/>
        <end position="971"/>
    </location>
</feature>